<reference evidence="1 2" key="1">
    <citation type="submission" date="2013-03" db="EMBL/GenBank/DDBJ databases">
        <title>The Genome Sequence of Cladophialophora psammophila CBS 110553.</title>
        <authorList>
            <consortium name="The Broad Institute Genomics Platform"/>
            <person name="Cuomo C."/>
            <person name="de Hoog S."/>
            <person name="Gorbushina A."/>
            <person name="Walker B."/>
            <person name="Young S.K."/>
            <person name="Zeng Q."/>
            <person name="Gargeya S."/>
            <person name="Fitzgerald M."/>
            <person name="Haas B."/>
            <person name="Abouelleil A."/>
            <person name="Allen A.W."/>
            <person name="Alvarado L."/>
            <person name="Arachchi H.M."/>
            <person name="Berlin A.M."/>
            <person name="Chapman S.B."/>
            <person name="Gainer-Dewar J."/>
            <person name="Goldberg J."/>
            <person name="Griggs A."/>
            <person name="Gujja S."/>
            <person name="Hansen M."/>
            <person name="Howarth C."/>
            <person name="Imamovic A."/>
            <person name="Ireland A."/>
            <person name="Larimer J."/>
            <person name="McCowan C."/>
            <person name="Murphy C."/>
            <person name="Pearson M."/>
            <person name="Poon T.W."/>
            <person name="Priest M."/>
            <person name="Roberts A."/>
            <person name="Saif S."/>
            <person name="Shea T."/>
            <person name="Sisk P."/>
            <person name="Sykes S."/>
            <person name="Wortman J."/>
            <person name="Nusbaum C."/>
            <person name="Birren B."/>
        </authorList>
    </citation>
    <scope>NUCLEOTIDE SEQUENCE [LARGE SCALE GENOMIC DNA]</scope>
    <source>
        <strain evidence="1 2">CBS 110553</strain>
    </source>
</reference>
<name>W9VZY8_9EURO</name>
<comment type="caution">
    <text evidence="1">The sequence shown here is derived from an EMBL/GenBank/DDBJ whole genome shotgun (WGS) entry which is preliminary data.</text>
</comment>
<sequence length="100" mass="11666">MFSTIISSAQIPDMSGNANKYPSRVSVVDHHDRLPNQPCTREEYEKKQRKQRAEMILAQYDLLMRYAVENQLSIPQTRQYFRKVALGIPTAPVIKNWFPN</sequence>
<protein>
    <submittedName>
        <fullName evidence="1">Uncharacterized protein</fullName>
    </submittedName>
</protein>
<dbReference type="OrthoDB" id="5372011at2759"/>
<dbReference type="RefSeq" id="XP_007751143.1">
    <property type="nucleotide sequence ID" value="XM_007752953.1"/>
</dbReference>
<accession>W9VZY8</accession>
<keyword evidence="2" id="KW-1185">Reference proteome</keyword>
<dbReference type="EMBL" id="AMGX01000033">
    <property type="protein sequence ID" value="EXJ57826.1"/>
    <property type="molecule type" value="Genomic_DNA"/>
</dbReference>
<evidence type="ECO:0000313" key="2">
    <source>
        <dbReference type="Proteomes" id="UP000019471"/>
    </source>
</evidence>
<dbReference type="GeneID" id="19197070"/>
<gene>
    <name evidence="1" type="ORF">A1O5_12384</name>
</gene>
<dbReference type="HOGENOM" id="CLU_2320126_0_0_1"/>
<evidence type="ECO:0000313" key="1">
    <source>
        <dbReference type="EMBL" id="EXJ57826.1"/>
    </source>
</evidence>
<organism evidence="1 2">
    <name type="scientific">Cladophialophora psammophila CBS 110553</name>
    <dbReference type="NCBI Taxonomy" id="1182543"/>
    <lineage>
        <taxon>Eukaryota</taxon>
        <taxon>Fungi</taxon>
        <taxon>Dikarya</taxon>
        <taxon>Ascomycota</taxon>
        <taxon>Pezizomycotina</taxon>
        <taxon>Eurotiomycetes</taxon>
        <taxon>Chaetothyriomycetidae</taxon>
        <taxon>Chaetothyriales</taxon>
        <taxon>Herpotrichiellaceae</taxon>
        <taxon>Cladophialophora</taxon>
    </lineage>
</organism>
<dbReference type="Proteomes" id="UP000019471">
    <property type="component" value="Unassembled WGS sequence"/>
</dbReference>
<proteinExistence type="predicted"/>
<dbReference type="AlphaFoldDB" id="W9VZY8"/>
<dbReference type="eggNOG" id="ENOG502RPWJ">
    <property type="taxonomic scope" value="Eukaryota"/>
</dbReference>